<comment type="similarity">
    <text evidence="2 7">Belongs to the OMP decarboxylase family. Type 2 subfamily.</text>
</comment>
<dbReference type="EMBL" id="DVGY01000103">
    <property type="protein sequence ID" value="HIR41110.1"/>
    <property type="molecule type" value="Genomic_DNA"/>
</dbReference>
<accession>A0A9D1AJ77</accession>
<evidence type="ECO:0000313" key="10">
    <source>
        <dbReference type="Proteomes" id="UP000886749"/>
    </source>
</evidence>
<sequence>MSMDRLITRILETKNPSVAGLDPKLSYIPDFIKEEAFAKHGKNLEGAAAALLAFNKGIIDALCDIVPAVKPQCAYYEMLGWQGVKALSDTIAYAQQKGMVVIIDGKRNDIGTTMEAYAAGHLGVTQVEDISLPAFGGDLLTVNGYLGSDGIKPLLKVCQEQNKGIFVLVKTSNPSSGELQDQCIDGKPIYRVMGEFCEQWGEQLPGQYGYSGVGAVVGATYPDQLTELRKALPHTFFLVPGYGAQGGGAEGVAGAFDENGLGAIINSSRGILCAWQKTGAAPEDYAKAAREEALRMKEDLCRVIPPMKAPAEAQ</sequence>
<feature type="active site" description="Proton donor" evidence="7">
    <location>
        <position position="106"/>
    </location>
</feature>
<dbReference type="SMART" id="SM00934">
    <property type="entry name" value="OMPdecase"/>
    <property type="match status" value="1"/>
</dbReference>
<dbReference type="PANTHER" id="PTHR43375:SF1">
    <property type="entry name" value="OROTIDINE 5'-PHOSPHATE DECARBOXYLASE"/>
    <property type="match status" value="1"/>
</dbReference>
<reference evidence="9" key="2">
    <citation type="journal article" date="2021" name="PeerJ">
        <title>Extensive microbial diversity within the chicken gut microbiome revealed by metagenomics and culture.</title>
        <authorList>
            <person name="Gilroy R."/>
            <person name="Ravi A."/>
            <person name="Getino M."/>
            <person name="Pursley I."/>
            <person name="Horton D.L."/>
            <person name="Alikhan N.F."/>
            <person name="Baker D."/>
            <person name="Gharbi K."/>
            <person name="Hall N."/>
            <person name="Watson M."/>
            <person name="Adriaenssens E.M."/>
            <person name="Foster-Nyarko E."/>
            <person name="Jarju S."/>
            <person name="Secka A."/>
            <person name="Antonio M."/>
            <person name="Oren A."/>
            <person name="Chaudhuri R.R."/>
            <person name="La Ragione R."/>
            <person name="Hildebrand F."/>
            <person name="Pallen M.J."/>
        </authorList>
    </citation>
    <scope>NUCLEOTIDE SEQUENCE</scope>
    <source>
        <strain evidence="9">CHK184-25365</strain>
    </source>
</reference>
<dbReference type="HAMAP" id="MF_01215">
    <property type="entry name" value="OMPdecase_type2"/>
    <property type="match status" value="1"/>
</dbReference>
<dbReference type="AlphaFoldDB" id="A0A9D1AJ77"/>
<evidence type="ECO:0000256" key="3">
    <source>
        <dbReference type="ARBA" id="ARBA00022793"/>
    </source>
</evidence>
<dbReference type="InterPro" id="IPR018089">
    <property type="entry name" value="OMPdecase_AS"/>
</dbReference>
<gene>
    <name evidence="7 9" type="primary">pyrF</name>
    <name evidence="9" type="ORF">IAB36_04695</name>
</gene>
<dbReference type="GO" id="GO:0006207">
    <property type="term" value="P:'de novo' pyrimidine nucleobase biosynthetic process"/>
    <property type="evidence" value="ECO:0007669"/>
    <property type="project" value="InterPro"/>
</dbReference>
<dbReference type="GO" id="GO:0044205">
    <property type="term" value="P:'de novo' UMP biosynthetic process"/>
    <property type="evidence" value="ECO:0007669"/>
    <property type="project" value="UniProtKB-UniRule"/>
</dbReference>
<evidence type="ECO:0000256" key="4">
    <source>
        <dbReference type="ARBA" id="ARBA00022975"/>
    </source>
</evidence>
<evidence type="ECO:0000259" key="8">
    <source>
        <dbReference type="SMART" id="SM00934"/>
    </source>
</evidence>
<proteinExistence type="inferred from homology"/>
<dbReference type="InterPro" id="IPR011995">
    <property type="entry name" value="OMPdecase_type-2"/>
</dbReference>
<keyword evidence="4 7" id="KW-0665">Pyrimidine biosynthesis</keyword>
<dbReference type="PROSITE" id="PS00156">
    <property type="entry name" value="OMPDECASE"/>
    <property type="match status" value="1"/>
</dbReference>
<protein>
    <recommendedName>
        <fullName evidence="7">Orotidine 5'-phosphate decarboxylase</fullName>
        <ecNumber evidence="7">4.1.1.23</ecNumber>
    </recommendedName>
    <alternativeName>
        <fullName evidence="7">OMP decarboxylase</fullName>
        <shortName evidence="7">OMPDCase</shortName>
        <shortName evidence="7">OMPdecase</shortName>
    </alternativeName>
</protein>
<dbReference type="SUPFAM" id="SSF51366">
    <property type="entry name" value="Ribulose-phoshate binding barrel"/>
    <property type="match status" value="1"/>
</dbReference>
<dbReference type="InterPro" id="IPR011060">
    <property type="entry name" value="RibuloseP-bd_barrel"/>
</dbReference>
<evidence type="ECO:0000256" key="6">
    <source>
        <dbReference type="ARBA" id="ARBA00049157"/>
    </source>
</evidence>
<dbReference type="NCBIfam" id="TIGR02127">
    <property type="entry name" value="pyrF_sub2"/>
    <property type="match status" value="1"/>
</dbReference>
<keyword evidence="5 7" id="KW-0456">Lyase</keyword>
<evidence type="ECO:0000256" key="5">
    <source>
        <dbReference type="ARBA" id="ARBA00023239"/>
    </source>
</evidence>
<evidence type="ECO:0000256" key="2">
    <source>
        <dbReference type="ARBA" id="ARBA00008847"/>
    </source>
</evidence>
<comment type="catalytic activity">
    <reaction evidence="6 7">
        <text>orotidine 5'-phosphate + H(+) = UMP + CO2</text>
        <dbReference type="Rhea" id="RHEA:11596"/>
        <dbReference type="ChEBI" id="CHEBI:15378"/>
        <dbReference type="ChEBI" id="CHEBI:16526"/>
        <dbReference type="ChEBI" id="CHEBI:57538"/>
        <dbReference type="ChEBI" id="CHEBI:57865"/>
        <dbReference type="EC" id="4.1.1.23"/>
    </reaction>
</comment>
<evidence type="ECO:0000256" key="1">
    <source>
        <dbReference type="ARBA" id="ARBA00004861"/>
    </source>
</evidence>
<dbReference type="Proteomes" id="UP000886749">
    <property type="component" value="Unassembled WGS sequence"/>
</dbReference>
<evidence type="ECO:0000313" key="9">
    <source>
        <dbReference type="EMBL" id="HIR41110.1"/>
    </source>
</evidence>
<dbReference type="CDD" id="cd04725">
    <property type="entry name" value="OMP_decarboxylase_like"/>
    <property type="match status" value="1"/>
</dbReference>
<dbReference type="GO" id="GO:0004590">
    <property type="term" value="F:orotidine-5'-phosphate decarboxylase activity"/>
    <property type="evidence" value="ECO:0007669"/>
    <property type="project" value="UniProtKB-UniRule"/>
</dbReference>
<comment type="pathway">
    <text evidence="1 7">Pyrimidine metabolism; UMP biosynthesis via de novo pathway; UMP from orotate: step 2/2.</text>
</comment>
<organism evidence="9 10">
    <name type="scientific">Candidatus Egerieicola pullicola</name>
    <dbReference type="NCBI Taxonomy" id="2840775"/>
    <lineage>
        <taxon>Bacteria</taxon>
        <taxon>Bacillati</taxon>
        <taxon>Bacillota</taxon>
        <taxon>Clostridia</taxon>
        <taxon>Eubacteriales</taxon>
        <taxon>Oscillospiraceae</taxon>
        <taxon>Oscillospiraceae incertae sedis</taxon>
        <taxon>Candidatus Egerieicola</taxon>
    </lineage>
</organism>
<name>A0A9D1AJ77_9FIRM</name>
<feature type="domain" description="Orotidine 5'-phosphate decarboxylase" evidence="8">
    <location>
        <begin position="16"/>
        <end position="289"/>
    </location>
</feature>
<dbReference type="EC" id="4.1.1.23" evidence="7"/>
<evidence type="ECO:0000256" key="7">
    <source>
        <dbReference type="HAMAP-Rule" id="MF_01215"/>
    </source>
</evidence>
<keyword evidence="3 7" id="KW-0210">Decarboxylase</keyword>
<dbReference type="InterPro" id="IPR013785">
    <property type="entry name" value="Aldolase_TIM"/>
</dbReference>
<dbReference type="Pfam" id="PF00215">
    <property type="entry name" value="OMPdecase"/>
    <property type="match status" value="1"/>
</dbReference>
<comment type="caution">
    <text evidence="9">The sequence shown here is derived from an EMBL/GenBank/DDBJ whole genome shotgun (WGS) entry which is preliminary data.</text>
</comment>
<dbReference type="Gene3D" id="3.20.20.70">
    <property type="entry name" value="Aldolase class I"/>
    <property type="match status" value="1"/>
</dbReference>
<dbReference type="InterPro" id="IPR001754">
    <property type="entry name" value="OMPdeCOase_dom"/>
</dbReference>
<dbReference type="PANTHER" id="PTHR43375">
    <property type="entry name" value="OROTIDINE 5'-PHOSPHATE DECARBOXYLASE"/>
    <property type="match status" value="1"/>
</dbReference>
<reference evidence="9" key="1">
    <citation type="submission" date="2020-10" db="EMBL/GenBank/DDBJ databases">
        <authorList>
            <person name="Gilroy R."/>
        </authorList>
    </citation>
    <scope>NUCLEOTIDE SEQUENCE</scope>
    <source>
        <strain evidence="9">CHK184-25365</strain>
    </source>
</reference>